<reference evidence="2" key="2">
    <citation type="journal article" date="2019" name="Genome Biol. Evol.">
        <title>Day and night: Metabolic profiles and evolutionary relationships of six axenic non-marine cyanobacteria.</title>
        <authorList>
            <person name="Will S.E."/>
            <person name="Henke P."/>
            <person name="Boedeker C."/>
            <person name="Huang S."/>
            <person name="Brinkmann H."/>
            <person name="Rohde M."/>
            <person name="Jarek M."/>
            <person name="Friedl T."/>
            <person name="Seufert S."/>
            <person name="Schumacher M."/>
            <person name="Overmann J."/>
            <person name="Neumann-Schaal M."/>
            <person name="Petersen J."/>
        </authorList>
    </citation>
    <scope>NUCLEOTIDE SEQUENCE [LARGE SCALE GENOMIC DNA]</scope>
    <source>
        <strain evidence="2">PCC 7102</strain>
    </source>
</reference>
<gene>
    <name evidence="2" type="ORF">DSM106972_073160</name>
</gene>
<dbReference type="EMBL" id="RSCL01000023">
    <property type="protein sequence ID" value="RUT00545.1"/>
    <property type="molecule type" value="Genomic_DNA"/>
</dbReference>
<feature type="compositionally biased region" description="Polar residues" evidence="1">
    <location>
        <begin position="29"/>
        <end position="40"/>
    </location>
</feature>
<protein>
    <submittedName>
        <fullName evidence="2">Uncharacterized protein</fullName>
    </submittedName>
</protein>
<evidence type="ECO:0000313" key="2">
    <source>
        <dbReference type="EMBL" id="RUT00545.1"/>
    </source>
</evidence>
<dbReference type="RefSeq" id="WP_127085423.1">
    <property type="nucleotide sequence ID" value="NZ_RSCL01000023.1"/>
</dbReference>
<accession>A0A433V386</accession>
<feature type="compositionally biased region" description="Low complexity" evidence="1">
    <location>
        <begin position="10"/>
        <end position="23"/>
    </location>
</feature>
<feature type="compositionally biased region" description="Low complexity" evidence="1">
    <location>
        <begin position="60"/>
        <end position="80"/>
    </location>
</feature>
<sequence>MAEQKKPASRKVSSTSKLSSAQKRPLARRTSSASKVSSTGKKTHIAQVASASNASDDELVTATVEDTTSATETTTQKDSTPTQEPVAKKAPATKAIGMFLQDPSLPKLRGNYKFPLNKDYLIATGSSRFTIRDTNEDGQPVFASPDWSKQEDLSFEHFEQNGLVDNPAFHQVNVFGVLSRTLDLVEEEVGHPIVWKDGGPLIIRPHAFEGMNAYYDPMNPSLNFGYFNSPFRRAPVWTCLSHDIVSHELGHAILDTFRPLYLYSSDIDASALHESFADILAMFAALQYPSVVEYIYRETGGDMRHPSLITRLAEEFGVGIFGAGVPYLRSALEGAKYAADTPKEPHVRSTIWTAAIYEIMQKLVEAIQPNVSDDTASGFAGFITALVKATHVLKGMLIRALHYTPPTSLSMPMLARLIYEADARVYPTDSKFRDIAKEVFTARNLWNEKIDLKAPDIGNVFKDLHSGADTRALMRALVHNAPALRIPENASRFLKPRLITTTRRIDKVKEGKETTIKEITEHYLEYTYEYSQMVSDFLSGGMSAFTVYGGGTLVMDENWNAICLAAYPEPIQEDPAGAEGGKAAWKRVRSEFDKIHGGSIQRTLASKDENRSLKDRPVVPGCPFVIQSTSTGGYRLVRRCCNLHEHIKGISVTQNGLADL</sequence>
<dbReference type="Proteomes" id="UP000271624">
    <property type="component" value="Unassembled WGS sequence"/>
</dbReference>
<feature type="region of interest" description="Disordered" evidence="1">
    <location>
        <begin position="1"/>
        <end position="89"/>
    </location>
</feature>
<dbReference type="SUPFAM" id="SSF55486">
    <property type="entry name" value="Metalloproteases ('zincins'), catalytic domain"/>
    <property type="match status" value="1"/>
</dbReference>
<organism evidence="2 3">
    <name type="scientific">Dulcicalothrix desertica PCC 7102</name>
    <dbReference type="NCBI Taxonomy" id="232991"/>
    <lineage>
        <taxon>Bacteria</taxon>
        <taxon>Bacillati</taxon>
        <taxon>Cyanobacteriota</taxon>
        <taxon>Cyanophyceae</taxon>
        <taxon>Nostocales</taxon>
        <taxon>Calotrichaceae</taxon>
        <taxon>Dulcicalothrix</taxon>
    </lineage>
</organism>
<name>A0A433V386_9CYAN</name>
<comment type="caution">
    <text evidence="2">The sequence shown here is derived from an EMBL/GenBank/DDBJ whole genome shotgun (WGS) entry which is preliminary data.</text>
</comment>
<proteinExistence type="predicted"/>
<evidence type="ECO:0000256" key="1">
    <source>
        <dbReference type="SAM" id="MobiDB-lite"/>
    </source>
</evidence>
<dbReference type="CDD" id="cd09598">
    <property type="entry name" value="M4_like"/>
    <property type="match status" value="1"/>
</dbReference>
<reference evidence="2" key="1">
    <citation type="submission" date="2018-12" db="EMBL/GenBank/DDBJ databases">
        <authorList>
            <person name="Will S."/>
            <person name="Neumann-Schaal M."/>
            <person name="Henke P."/>
        </authorList>
    </citation>
    <scope>NUCLEOTIDE SEQUENCE</scope>
    <source>
        <strain evidence="2">PCC 7102</strain>
    </source>
</reference>
<dbReference type="OrthoDB" id="178184at2"/>
<keyword evidence="3" id="KW-1185">Reference proteome</keyword>
<evidence type="ECO:0000313" key="3">
    <source>
        <dbReference type="Proteomes" id="UP000271624"/>
    </source>
</evidence>
<dbReference type="AlphaFoldDB" id="A0A433V386"/>